<sequence length="273" mass="31426">MTMAANKLFITQPSVSQAIKELETYYGVELFERISNKLYVTESGKKVYQYAKHIMKLFDELEDGLKENASKKKLIIGANYTVGVILIHKYIKKFNSLYSNSEIKVIVNKASILKEMLRKNELDLALIEEIKNESDFIEDFFYNDRIVVVADPEHPLFQQNEVTAYDVVNEHLLLREKGAGVRNLFELKMNQIGLVIKPYWESTSTTALINAAENKIGIAVLPFELVKDHVDSGCLRELKVKDIDLSRKLIVIYHKDKFLTSAMKDFIEICHEL</sequence>
<protein>
    <submittedName>
        <fullName evidence="6">Transcriptional regulator</fullName>
    </submittedName>
</protein>
<name>A0A0E3M8Z1_CLOSL</name>
<evidence type="ECO:0000256" key="3">
    <source>
        <dbReference type="ARBA" id="ARBA00023125"/>
    </source>
</evidence>
<dbReference type="PANTHER" id="PTHR30126:SF39">
    <property type="entry name" value="HTH-TYPE TRANSCRIPTIONAL REGULATOR CYSL"/>
    <property type="match status" value="1"/>
</dbReference>
<dbReference type="Pfam" id="PF00126">
    <property type="entry name" value="HTH_1"/>
    <property type="match status" value="1"/>
</dbReference>
<keyword evidence="4" id="KW-0804">Transcription</keyword>
<dbReference type="SUPFAM" id="SSF46785">
    <property type="entry name" value="Winged helix' DNA-binding domain"/>
    <property type="match status" value="1"/>
</dbReference>
<dbReference type="AlphaFoldDB" id="A0A0E3M8Z1"/>
<dbReference type="PROSITE" id="PS50931">
    <property type="entry name" value="HTH_LYSR"/>
    <property type="match status" value="1"/>
</dbReference>
<dbReference type="InterPro" id="IPR000847">
    <property type="entry name" value="LysR_HTH_N"/>
</dbReference>
<keyword evidence="7" id="KW-1185">Reference proteome</keyword>
<dbReference type="Pfam" id="PF03466">
    <property type="entry name" value="LysR_substrate"/>
    <property type="match status" value="1"/>
</dbReference>
<organism evidence="6 7">
    <name type="scientific">Clostridium scatologenes</name>
    <dbReference type="NCBI Taxonomy" id="1548"/>
    <lineage>
        <taxon>Bacteria</taxon>
        <taxon>Bacillati</taxon>
        <taxon>Bacillota</taxon>
        <taxon>Clostridia</taxon>
        <taxon>Eubacteriales</taxon>
        <taxon>Clostridiaceae</taxon>
        <taxon>Clostridium</taxon>
    </lineage>
</organism>
<accession>A0A0E3M8Z1</accession>
<evidence type="ECO:0000256" key="1">
    <source>
        <dbReference type="ARBA" id="ARBA00009437"/>
    </source>
</evidence>
<dbReference type="KEGG" id="csq:CSCA_1763"/>
<dbReference type="SUPFAM" id="SSF53850">
    <property type="entry name" value="Periplasmic binding protein-like II"/>
    <property type="match status" value="1"/>
</dbReference>
<evidence type="ECO:0000259" key="5">
    <source>
        <dbReference type="PROSITE" id="PS50931"/>
    </source>
</evidence>
<proteinExistence type="inferred from homology"/>
<dbReference type="InterPro" id="IPR036390">
    <property type="entry name" value="WH_DNA-bd_sf"/>
</dbReference>
<dbReference type="Proteomes" id="UP000033115">
    <property type="component" value="Chromosome"/>
</dbReference>
<evidence type="ECO:0000256" key="2">
    <source>
        <dbReference type="ARBA" id="ARBA00023015"/>
    </source>
</evidence>
<dbReference type="HOGENOM" id="CLU_039613_6_1_9"/>
<dbReference type="InterPro" id="IPR005119">
    <property type="entry name" value="LysR_subst-bd"/>
</dbReference>
<keyword evidence="2" id="KW-0805">Transcription regulation</keyword>
<dbReference type="Gene3D" id="1.10.10.10">
    <property type="entry name" value="Winged helix-like DNA-binding domain superfamily/Winged helix DNA-binding domain"/>
    <property type="match status" value="1"/>
</dbReference>
<reference evidence="6 7" key="1">
    <citation type="journal article" date="2015" name="J. Biotechnol.">
        <title>Complete genome sequence of a malodorant-producing acetogen, Clostridium scatologenes ATCC 25775(T).</title>
        <authorList>
            <person name="Zhu Z."/>
            <person name="Guo T."/>
            <person name="Zheng H."/>
            <person name="Song T."/>
            <person name="Ouyang P."/>
            <person name="Xie J."/>
        </authorList>
    </citation>
    <scope>NUCLEOTIDE SEQUENCE [LARGE SCALE GENOMIC DNA]</scope>
    <source>
        <strain evidence="6 7">ATCC 25775</strain>
    </source>
</reference>
<evidence type="ECO:0000256" key="4">
    <source>
        <dbReference type="ARBA" id="ARBA00023163"/>
    </source>
</evidence>
<comment type="similarity">
    <text evidence="1">Belongs to the LysR transcriptional regulatory family.</text>
</comment>
<dbReference type="PANTHER" id="PTHR30126">
    <property type="entry name" value="HTH-TYPE TRANSCRIPTIONAL REGULATOR"/>
    <property type="match status" value="1"/>
</dbReference>
<dbReference type="InterPro" id="IPR036388">
    <property type="entry name" value="WH-like_DNA-bd_sf"/>
</dbReference>
<dbReference type="Gene3D" id="3.40.190.290">
    <property type="match status" value="1"/>
</dbReference>
<keyword evidence="3" id="KW-0238">DNA-binding</keyword>
<evidence type="ECO:0000313" key="6">
    <source>
        <dbReference type="EMBL" id="AKA68888.1"/>
    </source>
</evidence>
<evidence type="ECO:0000313" key="7">
    <source>
        <dbReference type="Proteomes" id="UP000033115"/>
    </source>
</evidence>
<gene>
    <name evidence="6" type="ORF">CSCA_1763</name>
</gene>
<dbReference type="GO" id="GO:0003700">
    <property type="term" value="F:DNA-binding transcription factor activity"/>
    <property type="evidence" value="ECO:0007669"/>
    <property type="project" value="InterPro"/>
</dbReference>
<dbReference type="GO" id="GO:0000976">
    <property type="term" value="F:transcription cis-regulatory region binding"/>
    <property type="evidence" value="ECO:0007669"/>
    <property type="project" value="TreeGrafter"/>
</dbReference>
<feature type="domain" description="HTH lysR-type" evidence="5">
    <location>
        <begin position="1"/>
        <end position="41"/>
    </location>
</feature>
<dbReference type="EMBL" id="CP009933">
    <property type="protein sequence ID" value="AKA68888.1"/>
    <property type="molecule type" value="Genomic_DNA"/>
</dbReference>
<dbReference type="STRING" id="1548.CSCA_1763"/>
<dbReference type="PRINTS" id="PR00039">
    <property type="entry name" value="HTHLYSR"/>
</dbReference>